<proteinExistence type="predicted"/>
<evidence type="ECO:0000313" key="2">
    <source>
        <dbReference type="EMBL" id="TQR36993.1"/>
    </source>
</evidence>
<dbReference type="GO" id="GO:0009446">
    <property type="term" value="P:putrescine biosynthetic process"/>
    <property type="evidence" value="ECO:0007669"/>
    <property type="project" value="InterPro"/>
</dbReference>
<evidence type="ECO:0000256" key="1">
    <source>
        <dbReference type="ARBA" id="ARBA00022801"/>
    </source>
</evidence>
<name>A0A544UT69_LYSSH</name>
<dbReference type="GO" id="GO:0004668">
    <property type="term" value="F:protein-arginine deiminase activity"/>
    <property type="evidence" value="ECO:0007669"/>
    <property type="project" value="InterPro"/>
</dbReference>
<dbReference type="InterPro" id="IPR007466">
    <property type="entry name" value="Peptidyl-Arg-deiminase_porph"/>
</dbReference>
<dbReference type="GO" id="GO:0047632">
    <property type="term" value="F:agmatine deiminase activity"/>
    <property type="evidence" value="ECO:0007669"/>
    <property type="project" value="TreeGrafter"/>
</dbReference>
<dbReference type="Proteomes" id="UP000317944">
    <property type="component" value="Unassembled WGS sequence"/>
</dbReference>
<dbReference type="OrthoDB" id="9808013at2"/>
<sequence length="343" mass="39251">MVEKYTFPDEKNEHEGTWLQWPHGYTYGDDYRQEIEHIWIEMAAALSEGEKVHIVAYNQTEKDKITNILRGQGIDLNMIDFFIAPTDDVWSRDNGPIFVYDQHKNLKIWGPNFNGWGEKTPFAKDALISERISRELAIERIDMNGLVIEGGAMELDGNGTFLSTKSSVVNKNRNPNLSEAEIEKYLSSLNVTNFIWLDGVPGVDITDFHIDGFAKFYDQKTIITFSENDLAEWGLSTKDIKILLNAKNTSGEPYEYVYLPLSKQDISLEDGKDINEKGSYVNFYIGNKVVLVPNYNDPNDKIANEIIQKLYPERKVVGIDVRSLYQHGGMIHCVTQQQPVRKK</sequence>
<keyword evidence="1" id="KW-0378">Hydrolase</keyword>
<dbReference type="PANTHER" id="PTHR31377:SF0">
    <property type="entry name" value="AGMATINE DEIMINASE-RELATED"/>
    <property type="match status" value="1"/>
</dbReference>
<dbReference type="SUPFAM" id="SSF55909">
    <property type="entry name" value="Pentein"/>
    <property type="match status" value="1"/>
</dbReference>
<reference evidence="2 3" key="1">
    <citation type="submission" date="2018-03" db="EMBL/GenBank/DDBJ databases">
        <title>Aerobic endospore-forming bacteria genome sequencing and assembly.</title>
        <authorList>
            <person name="Cavalcante D.A."/>
            <person name="Driks A."/>
            <person name="Putonti C."/>
            <person name="De-Souza M.T."/>
        </authorList>
    </citation>
    <scope>NUCLEOTIDE SEQUENCE [LARGE SCALE GENOMIC DNA]</scope>
    <source>
        <strain evidence="2 3">SDF0037</strain>
    </source>
</reference>
<dbReference type="EMBL" id="SADV01000003">
    <property type="protein sequence ID" value="TQR36993.1"/>
    <property type="molecule type" value="Genomic_DNA"/>
</dbReference>
<dbReference type="AlphaFoldDB" id="A0A544UT69"/>
<organism evidence="2 3">
    <name type="scientific">Lysinibacillus sphaericus</name>
    <name type="common">Bacillus sphaericus</name>
    <dbReference type="NCBI Taxonomy" id="1421"/>
    <lineage>
        <taxon>Bacteria</taxon>
        <taxon>Bacillati</taxon>
        <taxon>Bacillota</taxon>
        <taxon>Bacilli</taxon>
        <taxon>Bacillales</taxon>
        <taxon>Bacillaceae</taxon>
        <taxon>Lysinibacillus</taxon>
    </lineage>
</organism>
<dbReference type="PANTHER" id="PTHR31377">
    <property type="entry name" value="AGMATINE DEIMINASE-RELATED"/>
    <property type="match status" value="1"/>
</dbReference>
<gene>
    <name evidence="2" type="ORF">C7Y47_04610</name>
</gene>
<evidence type="ECO:0000313" key="3">
    <source>
        <dbReference type="Proteomes" id="UP000317944"/>
    </source>
</evidence>
<protein>
    <submittedName>
        <fullName evidence="2">Agmatine deiminase family protein</fullName>
    </submittedName>
</protein>
<comment type="caution">
    <text evidence="2">The sequence shown here is derived from an EMBL/GenBank/DDBJ whole genome shotgun (WGS) entry which is preliminary data.</text>
</comment>
<accession>A0A544UT69</accession>
<dbReference type="Pfam" id="PF04371">
    <property type="entry name" value="PAD_porph"/>
    <property type="match status" value="1"/>
</dbReference>
<dbReference type="Gene3D" id="3.75.10.10">
    <property type="entry name" value="L-arginine/glycine Amidinotransferase, Chain A"/>
    <property type="match status" value="1"/>
</dbReference>